<feature type="compositionally biased region" description="Polar residues" evidence="4">
    <location>
        <begin position="1256"/>
        <end position="1269"/>
    </location>
</feature>
<proteinExistence type="inferred from homology"/>
<dbReference type="InterPro" id="IPR041257">
    <property type="entry name" value="APC_rep"/>
</dbReference>
<name>A0AAN9Y6U7_9HEMI</name>
<feature type="region of interest" description="Disordered" evidence="4">
    <location>
        <begin position="1148"/>
        <end position="1199"/>
    </location>
</feature>
<dbReference type="GO" id="GO:0008013">
    <property type="term" value="F:beta-catenin binding"/>
    <property type="evidence" value="ECO:0007669"/>
    <property type="project" value="InterPro"/>
</dbReference>
<dbReference type="GO" id="GO:0016055">
    <property type="term" value="P:Wnt signaling pathway"/>
    <property type="evidence" value="ECO:0007669"/>
    <property type="project" value="UniProtKB-KW"/>
</dbReference>
<evidence type="ECO:0000256" key="1">
    <source>
        <dbReference type="ARBA" id="ARBA00009051"/>
    </source>
</evidence>
<dbReference type="InterPro" id="IPR000225">
    <property type="entry name" value="Armadillo"/>
</dbReference>
<evidence type="ECO:0000256" key="2">
    <source>
        <dbReference type="ARBA" id="ARBA00022687"/>
    </source>
</evidence>
<evidence type="ECO:0000256" key="4">
    <source>
        <dbReference type="SAM" id="MobiDB-lite"/>
    </source>
</evidence>
<dbReference type="GO" id="GO:0008017">
    <property type="term" value="F:microtubule binding"/>
    <property type="evidence" value="ECO:0007669"/>
    <property type="project" value="TreeGrafter"/>
</dbReference>
<dbReference type="GO" id="GO:0001708">
    <property type="term" value="P:cell fate specification"/>
    <property type="evidence" value="ECO:0007669"/>
    <property type="project" value="TreeGrafter"/>
</dbReference>
<evidence type="ECO:0000256" key="3">
    <source>
        <dbReference type="PROSITE-ProRule" id="PRU00259"/>
    </source>
</evidence>
<dbReference type="InterPro" id="IPR009223">
    <property type="entry name" value="APC_rpt"/>
</dbReference>
<dbReference type="GO" id="GO:0007026">
    <property type="term" value="P:negative regulation of microtubule depolymerization"/>
    <property type="evidence" value="ECO:0007669"/>
    <property type="project" value="TreeGrafter"/>
</dbReference>
<keyword evidence="2" id="KW-0879">Wnt signaling pathway</keyword>
<feature type="repeat" description="ARM" evidence="3">
    <location>
        <begin position="101"/>
        <end position="153"/>
    </location>
</feature>
<feature type="region of interest" description="Disordered" evidence="4">
    <location>
        <begin position="1254"/>
        <end position="1275"/>
    </location>
</feature>
<protein>
    <recommendedName>
        <fullName evidence="7">Adenomatous polyposis coli protein</fullName>
    </recommendedName>
</protein>
<dbReference type="InterPro" id="IPR016024">
    <property type="entry name" value="ARM-type_fold"/>
</dbReference>
<dbReference type="InterPro" id="IPR026818">
    <property type="entry name" value="Apc_fam"/>
</dbReference>
<dbReference type="GO" id="GO:0005881">
    <property type="term" value="C:cytoplasmic microtubule"/>
    <property type="evidence" value="ECO:0007669"/>
    <property type="project" value="TreeGrafter"/>
</dbReference>
<dbReference type="Pfam" id="PF00514">
    <property type="entry name" value="Arm"/>
    <property type="match status" value="1"/>
</dbReference>
<evidence type="ECO:0008006" key="7">
    <source>
        <dbReference type="Google" id="ProtNLM"/>
    </source>
</evidence>
<dbReference type="InterPro" id="IPR011989">
    <property type="entry name" value="ARM-like"/>
</dbReference>
<dbReference type="Proteomes" id="UP001367676">
    <property type="component" value="Unassembled WGS sequence"/>
</dbReference>
<feature type="region of interest" description="Disordered" evidence="4">
    <location>
        <begin position="1027"/>
        <end position="1099"/>
    </location>
</feature>
<feature type="compositionally biased region" description="Basic residues" evidence="4">
    <location>
        <begin position="1069"/>
        <end position="1081"/>
    </location>
</feature>
<comment type="similarity">
    <text evidence="1">Belongs to the adenomatous polyposis coli (APC) family.</text>
</comment>
<dbReference type="GO" id="GO:0007389">
    <property type="term" value="P:pattern specification process"/>
    <property type="evidence" value="ECO:0007669"/>
    <property type="project" value="TreeGrafter"/>
</dbReference>
<dbReference type="GO" id="GO:0030877">
    <property type="term" value="C:beta-catenin destruction complex"/>
    <property type="evidence" value="ECO:0007669"/>
    <property type="project" value="TreeGrafter"/>
</dbReference>
<feature type="compositionally biased region" description="Basic and acidic residues" evidence="4">
    <location>
        <begin position="1027"/>
        <end position="1059"/>
    </location>
</feature>
<feature type="compositionally biased region" description="Basic and acidic residues" evidence="4">
    <location>
        <begin position="1084"/>
        <end position="1099"/>
    </location>
</feature>
<feature type="compositionally biased region" description="Polar residues" evidence="4">
    <location>
        <begin position="667"/>
        <end position="684"/>
    </location>
</feature>
<dbReference type="SUPFAM" id="SSF48371">
    <property type="entry name" value="ARM repeat"/>
    <property type="match status" value="1"/>
</dbReference>
<evidence type="ECO:0000313" key="6">
    <source>
        <dbReference type="Proteomes" id="UP001367676"/>
    </source>
</evidence>
<gene>
    <name evidence="5" type="ORF">V9T40_013100</name>
</gene>
<dbReference type="SMART" id="SM00185">
    <property type="entry name" value="ARM"/>
    <property type="match status" value="6"/>
</dbReference>
<comment type="caution">
    <text evidence="5">The sequence shown here is derived from an EMBL/GenBank/DDBJ whole genome shotgun (WGS) entry which is preliminary data.</text>
</comment>
<keyword evidence="6" id="KW-1185">Reference proteome</keyword>
<dbReference type="GO" id="GO:0090090">
    <property type="term" value="P:negative regulation of canonical Wnt signaling pathway"/>
    <property type="evidence" value="ECO:0007669"/>
    <property type="project" value="TreeGrafter"/>
</dbReference>
<feature type="region of interest" description="Disordered" evidence="4">
    <location>
        <begin position="634"/>
        <end position="684"/>
    </location>
</feature>
<dbReference type="PANTHER" id="PTHR12607">
    <property type="entry name" value="ADENOMATOUS POLYPOSIS COLI PROTEIN FAMILY"/>
    <property type="match status" value="1"/>
</dbReference>
<accession>A0AAN9Y6U7</accession>
<feature type="compositionally biased region" description="Polar residues" evidence="4">
    <location>
        <begin position="1164"/>
        <end position="1187"/>
    </location>
</feature>
<dbReference type="GO" id="GO:0007399">
    <property type="term" value="P:nervous system development"/>
    <property type="evidence" value="ECO:0007669"/>
    <property type="project" value="TreeGrafter"/>
</dbReference>
<dbReference type="Pfam" id="PF05923">
    <property type="entry name" value="APC_r"/>
    <property type="match status" value="1"/>
</dbReference>
<evidence type="ECO:0000313" key="5">
    <source>
        <dbReference type="EMBL" id="KAK7595275.1"/>
    </source>
</evidence>
<dbReference type="EMBL" id="JBBCAQ010000018">
    <property type="protein sequence ID" value="KAK7595275.1"/>
    <property type="molecule type" value="Genomic_DNA"/>
</dbReference>
<dbReference type="PANTHER" id="PTHR12607:SF12">
    <property type="entry name" value="APC-LIKE, ISOFORM A-RELATED"/>
    <property type="match status" value="1"/>
</dbReference>
<dbReference type="Gene3D" id="1.25.10.10">
    <property type="entry name" value="Leucine-rich Repeat Variant"/>
    <property type="match status" value="1"/>
</dbReference>
<reference evidence="5 6" key="1">
    <citation type="submission" date="2024-03" db="EMBL/GenBank/DDBJ databases">
        <title>Adaptation during the transition from Ophiocordyceps entomopathogen to insect associate is accompanied by gene loss and intensified selection.</title>
        <authorList>
            <person name="Ward C.M."/>
            <person name="Onetto C.A."/>
            <person name="Borneman A.R."/>
        </authorList>
    </citation>
    <scope>NUCLEOTIDE SEQUENCE [LARGE SCALE GENOMIC DNA]</scope>
    <source>
        <strain evidence="5">AWRI1</strain>
        <tissue evidence="5">Single Adult Female</tissue>
    </source>
</reference>
<dbReference type="PROSITE" id="PS50176">
    <property type="entry name" value="ARM_REPEAT"/>
    <property type="match status" value="1"/>
</dbReference>
<sequence>MFVALNHGEESSDVIYEQASKALYNIMQQSAENKQNRREVMVYKLISQLLQYCVSLKNYTNDALNPPTDSSEDVPTITQTVALLMKFSFNEEYRRAMCEFGALHTLAKLIETDNLVREGSVLNLPSESIAIRRYAAMALTNLTFRDSSNKALLCSFREFMQALVVQLQSPNEDLCQVTASVLRNLSWRADSCIKKVLRDIDAVTLLMKTALRVEKESTLKAVLSALWNLSAHSNLNKLDICRVDGAIEYLVKMLNYTAPSGTLVIVENVGGILRNISSSIAVRDDYRAIIRQQNCLSVLLEKLSSPSMTVVSNACGTLWNLSARCAEDQRMLISLKAIEKLRALTHSKNKNISVACSAALKNLTNARLDISIDMDDSRICDNSLLMRKRRNFDHDISDQPHESDSISDGNCKMISANKNYLDRVHNFGESSPCYSFVNFTARSEQEDLDKEVGRSSIIPPSCAESDSIHLSFADKGNNICNVRHSENENLSLKVFNRSDISTNNILSESNKLNGNDFMVYHKHNNSSSSDDDLNNSKTNGFRKCEEPYNIDDSFGNYAETDLDQTTNFSLRFHEQGRPDVERSEMQKKDVIDDCCTTLTVDASSDKNMPTVCAKMCDETPLMFSRSSSLDSVANCSPEVDDDHGSVVSDFSHGVSGVISPSELPASPSGTVPQSPRSVPRNSASQDETLIALPLKCETDASAFVNDDDDDDDGCEKVDCMDVNLSPEEEQAVLDACIDQGMPAVHRKFRSKTCDVTTDLIMSNHYVNITQSTTINDSTFNFCTEDTPISISHAASNSDLSLLCPSEDSFLQNSILPLSSCVDDHDIIAELPDEEQEKLLSLCIATGQSLNFNTGNSKVEIDKNMRKSLDESRSSHSSTLSEVTEDLPVEEERTLIKDMTESANLVITCSITENDHSFSPDAEDGELSDNESENLLNQCIALGIQNMKDSTDRTKELSDLENIGPPSFLAEANLDNSLTYVEEITDYPPCVSETLTPRQRRNQLKDRYNTYTVKLSPTKLASSISLESEKKIDPNKQHRVAEKDRFKTRTLSRGDFEEIVKSQQHSSPKLPRKTARSPKFPRKNVGADEPNHFLDSEGRQSETKIIKPAVPVKSGIPIVKSKPALSKNHDSVKTTPPNELPVVSLQRQNTFTKDEPSSIPVRKNLLTNNGNDKTVKPTTPTDALSPQFRSGIPSRIKEPSPKVVSRIHSAVADNSPDFSKNRWSVSENNLISSGVSKAKSNSNLNNSLNGNVPISHAFSSKLSPSGSQSALPIRKESTTRNISHFVASKK</sequence>
<organism evidence="5 6">
    <name type="scientific">Parthenolecanium corni</name>
    <dbReference type="NCBI Taxonomy" id="536013"/>
    <lineage>
        <taxon>Eukaryota</taxon>
        <taxon>Metazoa</taxon>
        <taxon>Ecdysozoa</taxon>
        <taxon>Arthropoda</taxon>
        <taxon>Hexapoda</taxon>
        <taxon>Insecta</taxon>
        <taxon>Pterygota</taxon>
        <taxon>Neoptera</taxon>
        <taxon>Paraneoptera</taxon>
        <taxon>Hemiptera</taxon>
        <taxon>Sternorrhyncha</taxon>
        <taxon>Coccoidea</taxon>
        <taxon>Coccidae</taxon>
        <taxon>Parthenolecanium</taxon>
    </lineage>
</organism>
<dbReference type="GO" id="GO:0016342">
    <property type="term" value="C:catenin complex"/>
    <property type="evidence" value="ECO:0007669"/>
    <property type="project" value="TreeGrafter"/>
</dbReference>
<feature type="region of interest" description="Disordered" evidence="4">
    <location>
        <begin position="866"/>
        <end position="885"/>
    </location>
</feature>
<dbReference type="Pfam" id="PF18797">
    <property type="entry name" value="APC_rep"/>
    <property type="match status" value="1"/>
</dbReference>
<dbReference type="GO" id="GO:0016477">
    <property type="term" value="P:cell migration"/>
    <property type="evidence" value="ECO:0007669"/>
    <property type="project" value="TreeGrafter"/>
</dbReference>